<accession>A0ABP7LJY0</accession>
<proteinExistence type="predicted"/>
<organism evidence="1 2">
    <name type="scientific">Streptomyces lannensis</name>
    <dbReference type="NCBI Taxonomy" id="766498"/>
    <lineage>
        <taxon>Bacteria</taxon>
        <taxon>Bacillati</taxon>
        <taxon>Actinomycetota</taxon>
        <taxon>Actinomycetes</taxon>
        <taxon>Kitasatosporales</taxon>
        <taxon>Streptomycetaceae</taxon>
        <taxon>Streptomyces</taxon>
    </lineage>
</organism>
<gene>
    <name evidence="1" type="ORF">GCM10022207_82130</name>
</gene>
<protein>
    <submittedName>
        <fullName evidence="1">Uncharacterized protein</fullName>
    </submittedName>
</protein>
<dbReference type="EMBL" id="BAAAZA010000046">
    <property type="protein sequence ID" value="GAA3900918.1"/>
    <property type="molecule type" value="Genomic_DNA"/>
</dbReference>
<evidence type="ECO:0000313" key="1">
    <source>
        <dbReference type="EMBL" id="GAA3900918.1"/>
    </source>
</evidence>
<keyword evidence="2" id="KW-1185">Reference proteome</keyword>
<dbReference type="Proteomes" id="UP001501563">
    <property type="component" value="Unassembled WGS sequence"/>
</dbReference>
<name>A0ABP7LJY0_9ACTN</name>
<evidence type="ECO:0000313" key="2">
    <source>
        <dbReference type="Proteomes" id="UP001501563"/>
    </source>
</evidence>
<sequence>MALGETQLSHSGLTAAQAFRDDSSEGVRLLARPEYGRRLPTRASVRPLMACLLLHFGMQAFNGMKAGQPWTATLDCIGREVGPFEDERPVGS</sequence>
<reference evidence="2" key="1">
    <citation type="journal article" date="2019" name="Int. J. Syst. Evol. Microbiol.">
        <title>The Global Catalogue of Microorganisms (GCM) 10K type strain sequencing project: providing services to taxonomists for standard genome sequencing and annotation.</title>
        <authorList>
            <consortium name="The Broad Institute Genomics Platform"/>
            <consortium name="The Broad Institute Genome Sequencing Center for Infectious Disease"/>
            <person name="Wu L."/>
            <person name="Ma J."/>
        </authorList>
    </citation>
    <scope>NUCLEOTIDE SEQUENCE [LARGE SCALE GENOMIC DNA]</scope>
    <source>
        <strain evidence="2">JCM 16578</strain>
    </source>
</reference>
<comment type="caution">
    <text evidence="1">The sequence shown here is derived from an EMBL/GenBank/DDBJ whole genome shotgun (WGS) entry which is preliminary data.</text>
</comment>